<protein>
    <submittedName>
        <fullName evidence="2">PadR family transcriptional regulator</fullName>
    </submittedName>
</protein>
<accession>A0ABU9EDL4</accession>
<dbReference type="InterPro" id="IPR005149">
    <property type="entry name" value="Tscrpt_reg_PadR_N"/>
</dbReference>
<dbReference type="InterPro" id="IPR036390">
    <property type="entry name" value="WH_DNA-bd_sf"/>
</dbReference>
<keyword evidence="3" id="KW-1185">Reference proteome</keyword>
<dbReference type="Pfam" id="PF03551">
    <property type="entry name" value="PadR"/>
    <property type="match status" value="1"/>
</dbReference>
<dbReference type="Proteomes" id="UP001484239">
    <property type="component" value="Unassembled WGS sequence"/>
</dbReference>
<dbReference type="PANTHER" id="PTHR33169:SF14">
    <property type="entry name" value="TRANSCRIPTIONAL REGULATOR RV3488"/>
    <property type="match status" value="1"/>
</dbReference>
<sequence>MPVEMQSLIRDVNELLVLSSLREGAKHGYQIALDVEADSRGMFSFQHGTLYPILHRLEKAGLVAGRWSTGQGRRRKEYQLTGRGRDALDGRARSLDTVVTNLLQVIRGAEPEAS</sequence>
<dbReference type="InterPro" id="IPR052509">
    <property type="entry name" value="Metal_resp_DNA-bind_regulator"/>
</dbReference>
<gene>
    <name evidence="2" type="ORF">WI372_17685</name>
</gene>
<dbReference type="Gene3D" id="1.10.10.10">
    <property type="entry name" value="Winged helix-like DNA-binding domain superfamily/Winged helix DNA-binding domain"/>
    <property type="match status" value="1"/>
</dbReference>
<dbReference type="RefSeq" id="WP_405281020.1">
    <property type="nucleotide sequence ID" value="NZ_CP144380.1"/>
</dbReference>
<evidence type="ECO:0000313" key="2">
    <source>
        <dbReference type="EMBL" id="MEK9502832.1"/>
    </source>
</evidence>
<feature type="domain" description="Transcription regulator PadR N-terminal" evidence="1">
    <location>
        <begin position="17"/>
        <end position="88"/>
    </location>
</feature>
<dbReference type="InterPro" id="IPR036388">
    <property type="entry name" value="WH-like_DNA-bd_sf"/>
</dbReference>
<dbReference type="SUPFAM" id="SSF46785">
    <property type="entry name" value="Winged helix' DNA-binding domain"/>
    <property type="match status" value="1"/>
</dbReference>
<comment type="caution">
    <text evidence="2">The sequence shown here is derived from an EMBL/GenBank/DDBJ whole genome shotgun (WGS) entry which is preliminary data.</text>
</comment>
<name>A0ABU9EDL4_9BACT</name>
<dbReference type="EMBL" id="JBBHLI010000015">
    <property type="protein sequence ID" value="MEK9502832.1"/>
    <property type="molecule type" value="Genomic_DNA"/>
</dbReference>
<evidence type="ECO:0000259" key="1">
    <source>
        <dbReference type="Pfam" id="PF03551"/>
    </source>
</evidence>
<reference evidence="2 3" key="1">
    <citation type="submission" date="2024-02" db="EMBL/GenBank/DDBJ databases">
        <title>A novel Gemmatimonadota bacterium.</title>
        <authorList>
            <person name="Du Z.-J."/>
            <person name="Ye Y.-Q."/>
        </authorList>
    </citation>
    <scope>NUCLEOTIDE SEQUENCE [LARGE SCALE GENOMIC DNA]</scope>
    <source>
        <strain evidence="2 3">DH-20</strain>
    </source>
</reference>
<evidence type="ECO:0000313" key="3">
    <source>
        <dbReference type="Proteomes" id="UP001484239"/>
    </source>
</evidence>
<dbReference type="PANTHER" id="PTHR33169">
    <property type="entry name" value="PADR-FAMILY TRANSCRIPTIONAL REGULATOR"/>
    <property type="match status" value="1"/>
</dbReference>
<organism evidence="2 3">
    <name type="scientific">Gaopeijia maritima</name>
    <dbReference type="NCBI Taxonomy" id="3119007"/>
    <lineage>
        <taxon>Bacteria</taxon>
        <taxon>Pseudomonadati</taxon>
        <taxon>Gemmatimonadota</taxon>
        <taxon>Longimicrobiia</taxon>
        <taxon>Gaopeijiales</taxon>
        <taxon>Gaopeijiaceae</taxon>
        <taxon>Gaopeijia</taxon>
    </lineage>
</organism>
<proteinExistence type="predicted"/>